<evidence type="ECO:0000313" key="2">
    <source>
        <dbReference type="Proteomes" id="UP000245461"/>
    </source>
</evidence>
<gene>
    <name evidence="1" type="ORF">DKG74_15725</name>
</gene>
<proteinExistence type="predicted"/>
<dbReference type="InterPro" id="IPR021409">
    <property type="entry name" value="DUF3047"/>
</dbReference>
<keyword evidence="2" id="KW-1185">Reference proteome</keyword>
<reference evidence="1 2" key="1">
    <citation type="submission" date="2018-05" db="EMBL/GenBank/DDBJ databases">
        <title>Zavarzinia sp. HR-AS.</title>
        <authorList>
            <person name="Lee Y."/>
            <person name="Jeon C.O."/>
        </authorList>
    </citation>
    <scope>NUCLEOTIDE SEQUENCE [LARGE SCALE GENOMIC DNA]</scope>
    <source>
        <strain evidence="1 2">HR-AS</strain>
    </source>
</reference>
<dbReference type="Pfam" id="PF11249">
    <property type="entry name" value="DUF3047"/>
    <property type="match status" value="1"/>
</dbReference>
<name>A0A317E561_9PROT</name>
<dbReference type="EMBL" id="QGLE01000010">
    <property type="protein sequence ID" value="PWR20135.1"/>
    <property type="molecule type" value="Genomic_DNA"/>
</dbReference>
<comment type="caution">
    <text evidence="1">The sequence shown here is derived from an EMBL/GenBank/DDBJ whole genome shotgun (WGS) entry which is preliminary data.</text>
</comment>
<dbReference type="Proteomes" id="UP000245461">
    <property type="component" value="Unassembled WGS sequence"/>
</dbReference>
<evidence type="ECO:0000313" key="1">
    <source>
        <dbReference type="EMBL" id="PWR20135.1"/>
    </source>
</evidence>
<accession>A0A317E561</accession>
<dbReference type="AlphaFoldDB" id="A0A317E561"/>
<protein>
    <recommendedName>
        <fullName evidence="3">DUF3047 domain-containing protein</fullName>
    </recommendedName>
</protein>
<sequence length="437" mass="47818">MPGRTRFSATSCRNSSSAFSTIGRWQPVLSHGRIMTEAPKSLPRAYTPAKTTELGIAGRLALRRLGKSLKGRLDPEPDLEGFRRHFSAALKKLPPGTLVDARLVELPATRAPWTATGIRLDAGDKVTTFAVGRTHLAKPLDIWVAPPFQMWLKIGAGPVFRGTRASHSHVVTGAGGELSLASYFPGEWSTTDGRLGTDPADYAKVSGTMLVAVLVWAVPIEEGLKQLLALGDHGGLVAGELDRLGHGRQVPDGWKHLWFLGDSETFFRCEVAGRERAIACHTRRDVAILQHDVDRPLTPGLRLEWSWKVDRLPTSFREDSLPSHDYMSIAVEYDNGQDLTYYWSAALPVGTVYRCPLPTWKTRETHVVLRSGGAGLGQWQRESRDIDADYAAAIGGAQPARVTRIWLIANSLFGRGEGQAIFADMTLVSGDTRIPLG</sequence>
<dbReference type="OrthoDB" id="9775969at2"/>
<evidence type="ECO:0008006" key="3">
    <source>
        <dbReference type="Google" id="ProtNLM"/>
    </source>
</evidence>
<organism evidence="1 2">
    <name type="scientific">Zavarzinia aquatilis</name>
    <dbReference type="NCBI Taxonomy" id="2211142"/>
    <lineage>
        <taxon>Bacteria</taxon>
        <taxon>Pseudomonadati</taxon>
        <taxon>Pseudomonadota</taxon>
        <taxon>Alphaproteobacteria</taxon>
        <taxon>Rhodospirillales</taxon>
        <taxon>Zavarziniaceae</taxon>
        <taxon>Zavarzinia</taxon>
    </lineage>
</organism>